<sequence length="430" mass="48980">MSESTYAPTMLGAHAQTPEAKAAYDARYERILACARLEQPDRMPVAMQSFFWPATHGGITYQELMYDYHKAKKVCFDVVAEFEPDGVYPLLMGTNMGRALEKLEFKQLQWPGHGVGPMQPFQYLDREYMKAEEYDDFLFDPTGFYLHTYLPRVAGAFEGFDKLPDFPGLHYFRLVNGIRPFALPEVRASFEKIVAAAEETNVFFANHLDWVNQINAAGFPLINGGNSIAPYDFIADYFRGATGMMKDLFRHKEKLKQVLDKAAVFIARMTITNARAANHPIVFIPIHWAPDAFMSPKQFEEFWWPSFRRLMMTLIEADLIPMPLWEADCTKRLEVIKDIPPGKCIYWFERTDMVKAFEVLGDRVALRGNLSPSLMTTGQPHEVDAAVKRLVDEVWRKGGKLILDGAFGIPDETPAPNVRAMFDAARKYAG</sequence>
<proteinExistence type="predicted"/>
<dbReference type="SUPFAM" id="SSF51726">
    <property type="entry name" value="UROD/MetE-like"/>
    <property type="match status" value="1"/>
</dbReference>
<dbReference type="PANTHER" id="PTHR47099">
    <property type="entry name" value="METHYLCOBAMIDE:COM METHYLTRANSFERASE MTBA"/>
    <property type="match status" value="1"/>
</dbReference>
<reference evidence="2" key="1">
    <citation type="submission" date="2022-04" db="EMBL/GenBank/DDBJ databases">
        <title>Whole genome sequence of Sphaerotilus sp. FB-5.</title>
        <authorList>
            <person name="Takeda M."/>
            <person name="Narihara S."/>
            <person name="Akimoto M."/>
            <person name="Akimoto R."/>
            <person name="Nishiyashiki S."/>
            <person name="Murakami T."/>
        </authorList>
    </citation>
    <scope>NUCLEOTIDE SEQUENCE</scope>
    <source>
        <strain evidence="2">FB-5</strain>
    </source>
</reference>
<gene>
    <name evidence="2" type="ORF">CATMQ487_03450</name>
</gene>
<evidence type="ECO:0000313" key="2">
    <source>
        <dbReference type="EMBL" id="BDI03375.1"/>
    </source>
</evidence>
<dbReference type="EMBL" id="AP025730">
    <property type="protein sequence ID" value="BDI03375.1"/>
    <property type="molecule type" value="Genomic_DNA"/>
</dbReference>
<dbReference type="Gene3D" id="3.20.20.210">
    <property type="match status" value="1"/>
</dbReference>
<dbReference type="InterPro" id="IPR000257">
    <property type="entry name" value="Uroporphyrinogen_deCOase"/>
</dbReference>
<dbReference type="InterPro" id="IPR038071">
    <property type="entry name" value="UROD/MetE-like_sf"/>
</dbReference>
<protein>
    <recommendedName>
        <fullName evidence="1">Uroporphyrinogen decarboxylase (URO-D) domain-containing protein</fullName>
    </recommendedName>
</protein>
<organism evidence="2 3">
    <name type="scientific">Sphaerotilus microaerophilus</name>
    <dbReference type="NCBI Taxonomy" id="2914710"/>
    <lineage>
        <taxon>Bacteria</taxon>
        <taxon>Pseudomonadati</taxon>
        <taxon>Pseudomonadota</taxon>
        <taxon>Betaproteobacteria</taxon>
        <taxon>Burkholderiales</taxon>
        <taxon>Sphaerotilaceae</taxon>
        <taxon>Sphaerotilus</taxon>
    </lineage>
</organism>
<feature type="domain" description="Uroporphyrinogen decarboxylase (URO-D)" evidence="1">
    <location>
        <begin position="225"/>
        <end position="428"/>
    </location>
</feature>
<dbReference type="PANTHER" id="PTHR47099:SF1">
    <property type="entry name" value="METHYLCOBAMIDE:COM METHYLTRANSFERASE MTBA"/>
    <property type="match status" value="1"/>
</dbReference>
<evidence type="ECO:0000313" key="3">
    <source>
        <dbReference type="Proteomes" id="UP001057498"/>
    </source>
</evidence>
<dbReference type="Proteomes" id="UP001057498">
    <property type="component" value="Chromosome"/>
</dbReference>
<accession>A0ABM7YGF8</accession>
<dbReference type="RefSeq" id="WP_251971668.1">
    <property type="nucleotide sequence ID" value="NZ_AP025730.1"/>
</dbReference>
<dbReference type="InterPro" id="IPR052024">
    <property type="entry name" value="Methanogen_methyltrans"/>
</dbReference>
<keyword evidence="3" id="KW-1185">Reference proteome</keyword>
<evidence type="ECO:0000259" key="1">
    <source>
        <dbReference type="Pfam" id="PF01208"/>
    </source>
</evidence>
<dbReference type="Pfam" id="PF01208">
    <property type="entry name" value="URO-D"/>
    <property type="match status" value="1"/>
</dbReference>
<name>A0ABM7YGF8_9BURK</name>